<proteinExistence type="predicted"/>
<dbReference type="Gene3D" id="2.60.120.600">
    <property type="entry name" value="Domain of unknown function DUF1214, C-terminal domain"/>
    <property type="match status" value="1"/>
</dbReference>
<organism evidence="2 3">
    <name type="scientific">Aspergillus tamarii</name>
    <dbReference type="NCBI Taxonomy" id="41984"/>
    <lineage>
        <taxon>Eukaryota</taxon>
        <taxon>Fungi</taxon>
        <taxon>Dikarya</taxon>
        <taxon>Ascomycota</taxon>
        <taxon>Pezizomycotina</taxon>
        <taxon>Eurotiomycetes</taxon>
        <taxon>Eurotiomycetidae</taxon>
        <taxon>Eurotiales</taxon>
        <taxon>Aspergillaceae</taxon>
        <taxon>Aspergillus</taxon>
        <taxon>Aspergillus subgen. Circumdati</taxon>
    </lineage>
</organism>
<evidence type="ECO:0000313" key="3">
    <source>
        <dbReference type="Proteomes" id="UP000326950"/>
    </source>
</evidence>
<keyword evidence="3" id="KW-1185">Reference proteome</keyword>
<name>A0A5N6UY31_ASPTM</name>
<gene>
    <name evidence="2" type="ORF">BDV40DRAFT_299330</name>
</gene>
<dbReference type="InterPro" id="IPR037049">
    <property type="entry name" value="DUF1214_C_sf"/>
</dbReference>
<protein>
    <submittedName>
        <fullName evidence="2">Uncharacterized protein</fullName>
    </submittedName>
</protein>
<dbReference type="EMBL" id="ML738616">
    <property type="protein sequence ID" value="KAE8163596.1"/>
    <property type="molecule type" value="Genomic_DNA"/>
</dbReference>
<dbReference type="OrthoDB" id="2018906at2759"/>
<dbReference type="AlphaFoldDB" id="A0A5N6UY31"/>
<feature type="region of interest" description="Disordered" evidence="1">
    <location>
        <begin position="15"/>
        <end position="62"/>
    </location>
</feature>
<evidence type="ECO:0000313" key="2">
    <source>
        <dbReference type="EMBL" id="KAE8163596.1"/>
    </source>
</evidence>
<sequence>MILEPRRVQPQKFLIDNPLGVGDQTDSTYPDGNPVYGDQRSNDDGSFQVLIPPTDKQPPANWTSNWRAIFGLHHHTVRAFHDAEAESHGLTAE</sequence>
<reference evidence="2 3" key="1">
    <citation type="submission" date="2019-04" db="EMBL/GenBank/DDBJ databases">
        <title>Friends and foes A comparative genomics study of 23 Aspergillus species from section Flavi.</title>
        <authorList>
            <consortium name="DOE Joint Genome Institute"/>
            <person name="Kjaerbolling I."/>
            <person name="Vesth T."/>
            <person name="Frisvad J.C."/>
            <person name="Nybo J.L."/>
            <person name="Theobald S."/>
            <person name="Kildgaard S."/>
            <person name="Isbrandt T."/>
            <person name="Kuo A."/>
            <person name="Sato A."/>
            <person name="Lyhne E.K."/>
            <person name="Kogle M.E."/>
            <person name="Wiebenga A."/>
            <person name="Kun R.S."/>
            <person name="Lubbers R.J."/>
            <person name="Makela M.R."/>
            <person name="Barry K."/>
            <person name="Chovatia M."/>
            <person name="Clum A."/>
            <person name="Daum C."/>
            <person name="Haridas S."/>
            <person name="He G."/>
            <person name="LaButti K."/>
            <person name="Lipzen A."/>
            <person name="Mondo S."/>
            <person name="Riley R."/>
            <person name="Salamov A."/>
            <person name="Simmons B.A."/>
            <person name="Magnuson J.K."/>
            <person name="Henrissat B."/>
            <person name="Mortensen U.H."/>
            <person name="Larsen T.O."/>
            <person name="Devries R.P."/>
            <person name="Grigoriev I.V."/>
            <person name="Machida M."/>
            <person name="Baker S.E."/>
            <person name="Andersen M.R."/>
        </authorList>
    </citation>
    <scope>NUCLEOTIDE SEQUENCE [LARGE SCALE GENOMIC DNA]</scope>
    <source>
        <strain evidence="2 3">CBS 117626</strain>
    </source>
</reference>
<evidence type="ECO:0000256" key="1">
    <source>
        <dbReference type="SAM" id="MobiDB-lite"/>
    </source>
</evidence>
<accession>A0A5N6UY31</accession>
<dbReference type="Proteomes" id="UP000326950">
    <property type="component" value="Unassembled WGS sequence"/>
</dbReference>